<keyword evidence="2" id="KW-1185">Reference proteome</keyword>
<proteinExistence type="predicted"/>
<organism evidence="1 2">
    <name type="scientific">Cyphomyrmex costatus</name>
    <dbReference type="NCBI Taxonomy" id="456900"/>
    <lineage>
        <taxon>Eukaryota</taxon>
        <taxon>Metazoa</taxon>
        <taxon>Ecdysozoa</taxon>
        <taxon>Arthropoda</taxon>
        <taxon>Hexapoda</taxon>
        <taxon>Insecta</taxon>
        <taxon>Pterygota</taxon>
        <taxon>Neoptera</taxon>
        <taxon>Endopterygota</taxon>
        <taxon>Hymenoptera</taxon>
        <taxon>Apocrita</taxon>
        <taxon>Aculeata</taxon>
        <taxon>Formicoidea</taxon>
        <taxon>Formicidae</taxon>
        <taxon>Myrmicinae</taxon>
        <taxon>Cyphomyrmex</taxon>
    </lineage>
</organism>
<gene>
    <name evidence="1" type="ORF">ALC62_02650</name>
</gene>
<name>A0A151IMZ3_9HYME</name>
<accession>A0A151IMZ3</accession>
<protein>
    <submittedName>
        <fullName evidence="1">Uncharacterized protein</fullName>
    </submittedName>
</protein>
<evidence type="ECO:0000313" key="2">
    <source>
        <dbReference type="Proteomes" id="UP000078542"/>
    </source>
</evidence>
<reference evidence="1 2" key="1">
    <citation type="submission" date="2016-03" db="EMBL/GenBank/DDBJ databases">
        <title>Cyphomyrmex costatus WGS genome.</title>
        <authorList>
            <person name="Nygaard S."/>
            <person name="Hu H."/>
            <person name="Boomsma J."/>
            <person name="Zhang G."/>
        </authorList>
    </citation>
    <scope>NUCLEOTIDE SEQUENCE [LARGE SCALE GENOMIC DNA]</scope>
    <source>
        <strain evidence="1">MS0001</strain>
        <tissue evidence="1">Whole body</tissue>
    </source>
</reference>
<sequence>MPTFVDLQGFVVNKRFVVKEVAVLKKGTILTHYIFLHPIPWRLLSKADRRKHVKCCALQNVMKLHKWWSMEKK</sequence>
<dbReference type="EMBL" id="KQ977010">
    <property type="protein sequence ID" value="KYN06407.1"/>
    <property type="molecule type" value="Genomic_DNA"/>
</dbReference>
<dbReference type="AlphaFoldDB" id="A0A151IMZ3"/>
<evidence type="ECO:0000313" key="1">
    <source>
        <dbReference type="EMBL" id="KYN06407.1"/>
    </source>
</evidence>
<dbReference type="Proteomes" id="UP000078542">
    <property type="component" value="Unassembled WGS sequence"/>
</dbReference>